<dbReference type="InterPro" id="IPR006083">
    <property type="entry name" value="PRK/URK"/>
</dbReference>
<name>A0A5C8NKB7_9ACTN</name>
<dbReference type="EMBL" id="VDUX01000004">
    <property type="protein sequence ID" value="TXL60903.1"/>
    <property type="molecule type" value="Genomic_DNA"/>
</dbReference>
<feature type="domain" description="Phosphoribulokinase/uridine kinase" evidence="1">
    <location>
        <begin position="6"/>
        <end position="153"/>
    </location>
</feature>
<keyword evidence="2" id="KW-0808">Transferase</keyword>
<evidence type="ECO:0000313" key="3">
    <source>
        <dbReference type="Proteomes" id="UP000321571"/>
    </source>
</evidence>
<dbReference type="SUPFAM" id="SSF52540">
    <property type="entry name" value="P-loop containing nucleoside triphosphate hydrolases"/>
    <property type="match status" value="1"/>
</dbReference>
<dbReference type="GO" id="GO:0005524">
    <property type="term" value="F:ATP binding"/>
    <property type="evidence" value="ECO:0007669"/>
    <property type="project" value="InterPro"/>
</dbReference>
<keyword evidence="2" id="KW-0418">Kinase</keyword>
<protein>
    <submittedName>
        <fullName evidence="2">Nucleoside/nucleotide kinase family protein</fullName>
    </submittedName>
</protein>
<dbReference type="GO" id="GO:0016301">
    <property type="term" value="F:kinase activity"/>
    <property type="evidence" value="ECO:0007669"/>
    <property type="project" value="UniProtKB-KW"/>
</dbReference>
<dbReference type="Gene3D" id="3.40.50.300">
    <property type="entry name" value="P-loop containing nucleotide triphosphate hydrolases"/>
    <property type="match status" value="1"/>
</dbReference>
<evidence type="ECO:0000313" key="2">
    <source>
        <dbReference type="EMBL" id="TXL60903.1"/>
    </source>
</evidence>
<proteinExistence type="predicted"/>
<comment type="caution">
    <text evidence="2">The sequence shown here is derived from an EMBL/GenBank/DDBJ whole genome shotgun (WGS) entry which is preliminary data.</text>
</comment>
<organism evidence="2 3">
    <name type="scientific">Aeromicrobium terrae</name>
    <dbReference type="NCBI Taxonomy" id="2498846"/>
    <lineage>
        <taxon>Bacteria</taxon>
        <taxon>Bacillati</taxon>
        <taxon>Actinomycetota</taxon>
        <taxon>Actinomycetes</taxon>
        <taxon>Propionibacteriales</taxon>
        <taxon>Nocardioidaceae</taxon>
        <taxon>Aeromicrobium</taxon>
    </lineage>
</organism>
<reference evidence="2 3" key="1">
    <citation type="submission" date="2019-06" db="EMBL/GenBank/DDBJ databases">
        <title>Aeromicrobium sp. nov., isolated from a maize field.</title>
        <authorList>
            <person name="Lin S.-Y."/>
            <person name="Tsai C.-F."/>
            <person name="Young C.-C."/>
        </authorList>
    </citation>
    <scope>NUCLEOTIDE SEQUENCE [LARGE SCALE GENOMIC DNA]</scope>
    <source>
        <strain evidence="2 3">CC-CFT486</strain>
    </source>
</reference>
<dbReference type="PANTHER" id="PTHR10285">
    <property type="entry name" value="URIDINE KINASE"/>
    <property type="match status" value="1"/>
</dbReference>
<dbReference type="AlphaFoldDB" id="A0A5C8NKB7"/>
<dbReference type="RefSeq" id="WP_147686604.1">
    <property type="nucleotide sequence ID" value="NZ_VDUX01000004.1"/>
</dbReference>
<dbReference type="InterPro" id="IPR027417">
    <property type="entry name" value="P-loop_NTPase"/>
</dbReference>
<dbReference type="Pfam" id="PF00485">
    <property type="entry name" value="PRK"/>
    <property type="match status" value="1"/>
</dbReference>
<dbReference type="OrthoDB" id="3192509at2"/>
<dbReference type="Proteomes" id="UP000321571">
    <property type="component" value="Unassembled WGS sequence"/>
</dbReference>
<evidence type="ECO:0000259" key="1">
    <source>
        <dbReference type="Pfam" id="PF00485"/>
    </source>
</evidence>
<accession>A0A5C8NKB7</accession>
<gene>
    <name evidence="2" type="ORF">FHP06_10810</name>
</gene>
<dbReference type="NCBIfam" id="NF006743">
    <property type="entry name" value="PRK09270.1-2"/>
    <property type="match status" value="1"/>
</dbReference>
<sequence>MSHRVVLGLCGPPGSGKSTLAERIAAHLGAHLSVAIVPMDGFHLPQAVLRERGLRDVMGRIDTFDAEGYLEVLRRLREPGVTVRAPGFDRTVEEPVPDAIEVRPEVELVITEGNYLLDDAPPWDQVRSLLDDVWCVDLDDDVRRERLLRRHVAFGKTEDEARAWMERVDEPNTDRVRAGFDKLNRRRPFA</sequence>
<keyword evidence="3" id="KW-1185">Reference proteome</keyword>